<proteinExistence type="predicted"/>
<evidence type="ECO:0000256" key="9">
    <source>
        <dbReference type="ARBA" id="ARBA00022777"/>
    </source>
</evidence>
<evidence type="ECO:0000259" key="18">
    <source>
        <dbReference type="PROSITE" id="PS50109"/>
    </source>
</evidence>
<dbReference type="InterPro" id="IPR005467">
    <property type="entry name" value="His_kinase_dom"/>
</dbReference>
<dbReference type="PROSITE" id="PS50109">
    <property type="entry name" value="HIS_KIN"/>
    <property type="match status" value="1"/>
</dbReference>
<evidence type="ECO:0000256" key="15">
    <source>
        <dbReference type="ARBA" id="ARBA00068150"/>
    </source>
</evidence>
<evidence type="ECO:0000256" key="13">
    <source>
        <dbReference type="ARBA" id="ARBA00023136"/>
    </source>
</evidence>
<gene>
    <name evidence="22" type="ORF">OQZ29_09025</name>
</gene>
<dbReference type="Proteomes" id="UP001142592">
    <property type="component" value="Unassembled WGS sequence"/>
</dbReference>
<name>A0A9X3DEX4_9SPHI</name>
<dbReference type="SMART" id="SM00086">
    <property type="entry name" value="PAC"/>
    <property type="match status" value="3"/>
</dbReference>
<evidence type="ECO:0000313" key="22">
    <source>
        <dbReference type="EMBL" id="MCX3264885.1"/>
    </source>
</evidence>
<dbReference type="Pfam" id="PF00512">
    <property type="entry name" value="HisKA"/>
    <property type="match status" value="1"/>
</dbReference>
<dbReference type="InterPro" id="IPR001789">
    <property type="entry name" value="Sig_transdc_resp-reg_receiver"/>
</dbReference>
<dbReference type="GO" id="GO:0006355">
    <property type="term" value="P:regulation of DNA-templated transcription"/>
    <property type="evidence" value="ECO:0007669"/>
    <property type="project" value="InterPro"/>
</dbReference>
<dbReference type="InterPro" id="IPR003661">
    <property type="entry name" value="HisK_dim/P_dom"/>
</dbReference>
<dbReference type="FunFam" id="3.30.565.10:FF:000010">
    <property type="entry name" value="Sensor histidine kinase RcsC"/>
    <property type="match status" value="1"/>
</dbReference>
<dbReference type="InterPro" id="IPR029016">
    <property type="entry name" value="GAF-like_dom_sf"/>
</dbReference>
<dbReference type="Pfam" id="PF13426">
    <property type="entry name" value="PAS_9"/>
    <property type="match status" value="1"/>
</dbReference>
<dbReference type="Gene3D" id="1.10.287.130">
    <property type="match status" value="1"/>
</dbReference>
<dbReference type="SMART" id="SM00388">
    <property type="entry name" value="HisKA"/>
    <property type="match status" value="1"/>
</dbReference>
<sequence>MPDHILPSNEKERLEALKSYNINALLSEAEYDRITALAALICEKPISLITLIDEQTQWFKSKTGLEIESTPREIAFCRYTITGTGIFEVCDADLDLRFNTNPLVTEGPKIKSYAGFPIIDNKGYALGTLCVIDTKPSTITDNQKEALRLLSIEVMELIKSRQAKIDLVNFEKLFVFSDDLLCVVDTDGIIKKANPAFERILEWNNQELIGTNLFDLVHPNDLLRTSQEMEKLKEGRSIVNFEHRLATPRYEYKTIQWMASPEPGAERIFASGRDVTLLKESESKLLKSQSYLKALFENSQGLLCTHDLRGNFISVNKAGAEILGYAQTELEKMSLFDVIPKERHELLEIYLSEILSAKHVKGEMHLKCKDGTGRTVFFNNVLEHFPGQEDYVLGNGLDVTERGVLEEKLLELSEMLEQTNQVARVGGWQFDILEKKLSWTSVTKEIHEAPEGYEPALETAINFYKDGHSRELVSRALEACISSGKGWDLELQIITMKGKEIWVRAIGKAVFEGGTCKRLYGSFQDIDNRKKNEIAASQASAILSAFAAHTPAAVAMLDKQMKYIAASNRWMEEYGLKDKQLIGSGYYEHFNFITEEGRERHKRILAGAVEHKEQDIFYPQGATEPEFLKWEMRPWYESEGKIGGMMIFTQNMTAYVYQNEELKKAKHTAEQANIAKSEFLSNMSHEIRTPLNGIIGFTDLALKTPLSPVQQQYLKIVHQSSSDLLNIINDILDFSKIEAGKLALDKERIDLFDLCKQSTDIISYQVQQKGVELLLNIDPDVSRFVWADPVRLKQILYNLLSNASKFTQKGEIELSIKLMEEEEGTSLIQFRVKDTGVGINTEKLDKIFEAFEQEDTSTSKKYGGTGLGLSISNKLLKMMNSEMNVTSRQGEGSEFYFELLLESESVGITMENDLSWLADVLIIDDNENNVIILKNMLAAIGINVYEASNGLEGLQLISSGAKFDAMIIDYHMPFLTGIETVDKMRENFPAFMQKLPILLLHSSADDANIMSACKNSKINCRLVKPIQSEELYTALSGLRECSYDHESQPKERQESIDQTAIKILVADDNPVNTLLAVTYIQNAFPNATVLEASNGREAFEVAIARNPELILMDIQMPEMNGYESTAAIRQVNGFESVPIIALTAGNVKDERERCIKAGMNDFVPKPVSETILREVLSNWLSLEPASQKMSTTDTENEQSHFDLTVLSSRLGGNTAALEKILAIAKRQLLECSNLLTVSFEENDLQELNRLGHKLYGTAVSAGLPNLALLARSIERSLNITEVSEWLGQIKEEIKLCISLMTMP</sequence>
<evidence type="ECO:0000256" key="2">
    <source>
        <dbReference type="ARBA" id="ARBA00004651"/>
    </source>
</evidence>
<comment type="caution">
    <text evidence="22">The sequence shown here is derived from an EMBL/GenBank/DDBJ whole genome shotgun (WGS) entry which is preliminary data.</text>
</comment>
<dbReference type="SMART" id="SM00448">
    <property type="entry name" value="REC"/>
    <property type="match status" value="2"/>
</dbReference>
<dbReference type="EMBL" id="JAPJUH010000002">
    <property type="protein sequence ID" value="MCX3264885.1"/>
    <property type="molecule type" value="Genomic_DNA"/>
</dbReference>
<dbReference type="Gene3D" id="3.30.565.10">
    <property type="entry name" value="Histidine kinase-like ATPase, C-terminal domain"/>
    <property type="match status" value="1"/>
</dbReference>
<dbReference type="InterPro" id="IPR003018">
    <property type="entry name" value="GAF"/>
</dbReference>
<evidence type="ECO:0000256" key="6">
    <source>
        <dbReference type="ARBA" id="ARBA00022679"/>
    </source>
</evidence>
<dbReference type="InterPro" id="IPR000014">
    <property type="entry name" value="PAS"/>
</dbReference>
<dbReference type="SUPFAM" id="SSF55781">
    <property type="entry name" value="GAF domain-like"/>
    <property type="match status" value="1"/>
</dbReference>
<evidence type="ECO:0000256" key="14">
    <source>
        <dbReference type="ARBA" id="ARBA00064003"/>
    </source>
</evidence>
<feature type="domain" description="PAS" evidence="20">
    <location>
        <begin position="183"/>
        <end position="236"/>
    </location>
</feature>
<dbReference type="Gene3D" id="3.30.450.40">
    <property type="match status" value="1"/>
</dbReference>
<feature type="modified residue" description="4-aspartylphosphate" evidence="17">
    <location>
        <position position="969"/>
    </location>
</feature>
<dbReference type="InterPro" id="IPR036641">
    <property type="entry name" value="HPT_dom_sf"/>
</dbReference>
<evidence type="ECO:0000259" key="20">
    <source>
        <dbReference type="PROSITE" id="PS50112"/>
    </source>
</evidence>
<dbReference type="GO" id="GO:0005524">
    <property type="term" value="F:ATP binding"/>
    <property type="evidence" value="ECO:0007669"/>
    <property type="project" value="UniProtKB-KW"/>
</dbReference>
<dbReference type="Gene3D" id="1.20.120.160">
    <property type="entry name" value="HPT domain"/>
    <property type="match status" value="1"/>
</dbReference>
<dbReference type="PROSITE" id="PS50894">
    <property type="entry name" value="HPT"/>
    <property type="match status" value="1"/>
</dbReference>
<protein>
    <recommendedName>
        <fullName evidence="15">Sensory/regulatory protein RpfC</fullName>
        <ecNumber evidence="3">2.7.13.3</ecNumber>
    </recommendedName>
</protein>
<feature type="domain" description="Response regulatory" evidence="19">
    <location>
        <begin position="919"/>
        <end position="1039"/>
    </location>
</feature>
<keyword evidence="8" id="KW-0547">Nucleotide-binding</keyword>
<dbReference type="InterPro" id="IPR035965">
    <property type="entry name" value="PAS-like_dom_sf"/>
</dbReference>
<evidence type="ECO:0000256" key="1">
    <source>
        <dbReference type="ARBA" id="ARBA00000085"/>
    </source>
</evidence>
<keyword evidence="6" id="KW-0808">Transferase</keyword>
<dbReference type="SUPFAM" id="SSF47384">
    <property type="entry name" value="Homodimeric domain of signal transducing histidine kinase"/>
    <property type="match status" value="1"/>
</dbReference>
<dbReference type="PROSITE" id="PS50112">
    <property type="entry name" value="PAS"/>
    <property type="match status" value="2"/>
</dbReference>
<keyword evidence="10" id="KW-0067">ATP-binding</keyword>
<dbReference type="InterPro" id="IPR001610">
    <property type="entry name" value="PAC"/>
</dbReference>
<dbReference type="InterPro" id="IPR036890">
    <property type="entry name" value="HATPase_C_sf"/>
</dbReference>
<keyword evidence="5 17" id="KW-0597">Phosphoprotein</keyword>
<dbReference type="FunFam" id="1.10.287.130:FF:000002">
    <property type="entry name" value="Two-component osmosensing histidine kinase"/>
    <property type="match status" value="1"/>
</dbReference>
<dbReference type="PANTHER" id="PTHR45339">
    <property type="entry name" value="HYBRID SIGNAL TRANSDUCTION HISTIDINE KINASE J"/>
    <property type="match status" value="1"/>
</dbReference>
<dbReference type="InterPro" id="IPR008207">
    <property type="entry name" value="Sig_transdc_His_kin_Hpt_dom"/>
</dbReference>
<dbReference type="InterPro" id="IPR013656">
    <property type="entry name" value="PAS_4"/>
</dbReference>
<reference evidence="22" key="1">
    <citation type="submission" date="2022-11" db="EMBL/GenBank/DDBJ databases">
        <authorList>
            <person name="Graham C."/>
            <person name="Newman J.D."/>
        </authorList>
    </citation>
    <scope>NUCLEOTIDE SEQUENCE</scope>
    <source>
        <strain evidence="22">DSM 19486</strain>
    </source>
</reference>
<keyword evidence="12" id="KW-0902">Two-component regulatory system</keyword>
<feature type="modified residue" description="4-aspartylphosphate" evidence="17">
    <location>
        <position position="1113"/>
    </location>
</feature>
<feature type="domain" description="Histidine kinase" evidence="18">
    <location>
        <begin position="682"/>
        <end position="903"/>
    </location>
</feature>
<dbReference type="Pfam" id="PF00989">
    <property type="entry name" value="PAS"/>
    <property type="match status" value="2"/>
</dbReference>
<dbReference type="SUPFAM" id="SSF55874">
    <property type="entry name" value="ATPase domain of HSP90 chaperone/DNA topoisomerase II/histidine kinase"/>
    <property type="match status" value="1"/>
</dbReference>
<evidence type="ECO:0000256" key="5">
    <source>
        <dbReference type="ARBA" id="ARBA00022553"/>
    </source>
</evidence>
<evidence type="ECO:0000256" key="17">
    <source>
        <dbReference type="PROSITE-ProRule" id="PRU00169"/>
    </source>
</evidence>
<evidence type="ECO:0000256" key="10">
    <source>
        <dbReference type="ARBA" id="ARBA00022840"/>
    </source>
</evidence>
<keyword evidence="11" id="KW-1133">Transmembrane helix</keyword>
<comment type="catalytic activity">
    <reaction evidence="1">
        <text>ATP + protein L-histidine = ADP + protein N-phospho-L-histidine.</text>
        <dbReference type="EC" id="2.7.13.3"/>
    </reaction>
</comment>
<evidence type="ECO:0000259" key="21">
    <source>
        <dbReference type="PROSITE" id="PS50894"/>
    </source>
</evidence>
<dbReference type="CDD" id="cd00082">
    <property type="entry name" value="HisKA"/>
    <property type="match status" value="1"/>
</dbReference>
<dbReference type="PROSITE" id="PS50110">
    <property type="entry name" value="RESPONSE_REGULATORY"/>
    <property type="match status" value="2"/>
</dbReference>
<dbReference type="Pfam" id="PF01627">
    <property type="entry name" value="Hpt"/>
    <property type="match status" value="1"/>
</dbReference>
<dbReference type="GO" id="GO:0005886">
    <property type="term" value="C:plasma membrane"/>
    <property type="evidence" value="ECO:0007669"/>
    <property type="project" value="UniProtKB-SubCell"/>
</dbReference>
<dbReference type="InterPro" id="IPR013767">
    <property type="entry name" value="PAS_fold"/>
</dbReference>
<evidence type="ECO:0000313" key="23">
    <source>
        <dbReference type="Proteomes" id="UP001142592"/>
    </source>
</evidence>
<evidence type="ECO:0000256" key="3">
    <source>
        <dbReference type="ARBA" id="ARBA00012438"/>
    </source>
</evidence>
<comment type="subcellular location">
    <subcellularLocation>
        <location evidence="2">Cell membrane</location>
        <topology evidence="2">Multi-pass membrane protein</topology>
    </subcellularLocation>
</comment>
<dbReference type="CDD" id="cd16922">
    <property type="entry name" value="HATPase_EvgS-ArcB-TorS-like"/>
    <property type="match status" value="1"/>
</dbReference>
<dbReference type="InterPro" id="IPR003594">
    <property type="entry name" value="HATPase_dom"/>
</dbReference>
<feature type="domain" description="HPt" evidence="21">
    <location>
        <begin position="1213"/>
        <end position="1303"/>
    </location>
</feature>
<dbReference type="SUPFAM" id="SSF52172">
    <property type="entry name" value="CheY-like"/>
    <property type="match status" value="2"/>
</dbReference>
<dbReference type="SMART" id="SM00091">
    <property type="entry name" value="PAS"/>
    <property type="match status" value="3"/>
</dbReference>
<evidence type="ECO:0000259" key="19">
    <source>
        <dbReference type="PROSITE" id="PS50110"/>
    </source>
</evidence>
<dbReference type="PANTHER" id="PTHR45339:SF1">
    <property type="entry name" value="HYBRID SIGNAL TRANSDUCTION HISTIDINE KINASE J"/>
    <property type="match status" value="1"/>
</dbReference>
<dbReference type="Gene3D" id="3.40.50.2300">
    <property type="match status" value="2"/>
</dbReference>
<feature type="domain" description="PAS" evidence="20">
    <location>
        <begin position="288"/>
        <end position="358"/>
    </location>
</feature>
<keyword evidence="9" id="KW-0418">Kinase</keyword>
<feature type="domain" description="Response regulatory" evidence="19">
    <location>
        <begin position="1062"/>
        <end position="1180"/>
    </location>
</feature>
<evidence type="ECO:0000256" key="4">
    <source>
        <dbReference type="ARBA" id="ARBA00022475"/>
    </source>
</evidence>
<dbReference type="GO" id="GO:0000155">
    <property type="term" value="F:phosphorelay sensor kinase activity"/>
    <property type="evidence" value="ECO:0007669"/>
    <property type="project" value="InterPro"/>
</dbReference>
<evidence type="ECO:0000256" key="7">
    <source>
        <dbReference type="ARBA" id="ARBA00022692"/>
    </source>
</evidence>
<dbReference type="Gene3D" id="3.30.450.20">
    <property type="entry name" value="PAS domain"/>
    <property type="match status" value="4"/>
</dbReference>
<evidence type="ECO:0000256" key="16">
    <source>
        <dbReference type="PROSITE-ProRule" id="PRU00110"/>
    </source>
</evidence>
<dbReference type="Pfam" id="PF08448">
    <property type="entry name" value="PAS_4"/>
    <property type="match status" value="1"/>
</dbReference>
<evidence type="ECO:0000256" key="12">
    <source>
        <dbReference type="ARBA" id="ARBA00023012"/>
    </source>
</evidence>
<keyword evidence="23" id="KW-1185">Reference proteome</keyword>
<evidence type="ECO:0000256" key="11">
    <source>
        <dbReference type="ARBA" id="ARBA00022989"/>
    </source>
</evidence>
<dbReference type="SUPFAM" id="SSF47226">
    <property type="entry name" value="Histidine-containing phosphotransfer domain, HPT domain"/>
    <property type="match status" value="1"/>
</dbReference>
<dbReference type="CDD" id="cd00130">
    <property type="entry name" value="PAS"/>
    <property type="match status" value="2"/>
</dbReference>
<dbReference type="Pfam" id="PF00072">
    <property type="entry name" value="Response_reg"/>
    <property type="match status" value="2"/>
</dbReference>
<dbReference type="EC" id="2.7.13.3" evidence="3"/>
<dbReference type="RefSeq" id="WP_010600264.1">
    <property type="nucleotide sequence ID" value="NZ_JAPJUH010000002.1"/>
</dbReference>
<dbReference type="NCBIfam" id="TIGR00229">
    <property type="entry name" value="sensory_box"/>
    <property type="match status" value="2"/>
</dbReference>
<organism evidence="22 23">
    <name type="scientific">Pedobacter agri</name>
    <dbReference type="NCBI Taxonomy" id="454586"/>
    <lineage>
        <taxon>Bacteria</taxon>
        <taxon>Pseudomonadati</taxon>
        <taxon>Bacteroidota</taxon>
        <taxon>Sphingobacteriia</taxon>
        <taxon>Sphingobacteriales</taxon>
        <taxon>Sphingobacteriaceae</taxon>
        <taxon>Pedobacter</taxon>
    </lineage>
</organism>
<comment type="subunit">
    <text evidence="14">At low DSF concentrations, interacts with RpfF.</text>
</comment>
<keyword evidence="4" id="KW-1003">Cell membrane</keyword>
<keyword evidence="7" id="KW-0812">Transmembrane</keyword>
<dbReference type="CDD" id="cd00156">
    <property type="entry name" value="REC"/>
    <property type="match status" value="1"/>
</dbReference>
<keyword evidence="13" id="KW-0472">Membrane</keyword>
<evidence type="ECO:0000256" key="8">
    <source>
        <dbReference type="ARBA" id="ARBA00022741"/>
    </source>
</evidence>
<dbReference type="Pfam" id="PF02518">
    <property type="entry name" value="HATPase_c"/>
    <property type="match status" value="1"/>
</dbReference>
<dbReference type="SUPFAM" id="SSF55785">
    <property type="entry name" value="PYP-like sensor domain (PAS domain)"/>
    <property type="match status" value="4"/>
</dbReference>
<dbReference type="Pfam" id="PF01590">
    <property type="entry name" value="GAF"/>
    <property type="match status" value="1"/>
</dbReference>
<dbReference type="InterPro" id="IPR036097">
    <property type="entry name" value="HisK_dim/P_sf"/>
</dbReference>
<dbReference type="CDD" id="cd17546">
    <property type="entry name" value="REC_hyHK_CKI1_RcsC-like"/>
    <property type="match status" value="1"/>
</dbReference>
<dbReference type="SMART" id="SM00387">
    <property type="entry name" value="HATPase_c"/>
    <property type="match status" value="1"/>
</dbReference>
<dbReference type="InterPro" id="IPR011006">
    <property type="entry name" value="CheY-like_superfamily"/>
</dbReference>
<dbReference type="InterPro" id="IPR004358">
    <property type="entry name" value="Sig_transdc_His_kin-like_C"/>
</dbReference>
<dbReference type="PRINTS" id="PR00344">
    <property type="entry name" value="BCTRLSENSOR"/>
</dbReference>
<feature type="modified residue" description="Phosphohistidine" evidence="16">
    <location>
        <position position="1252"/>
    </location>
</feature>
<accession>A0A9X3DEX4</accession>